<feature type="transmembrane region" description="Helical" evidence="7">
    <location>
        <begin position="147"/>
        <end position="167"/>
    </location>
</feature>
<dbReference type="PANTHER" id="PTHR30151">
    <property type="entry name" value="ALKANE SULFONATE ABC TRANSPORTER-RELATED, MEMBRANE SUBUNIT"/>
    <property type="match status" value="1"/>
</dbReference>
<keyword evidence="2 7" id="KW-0813">Transport</keyword>
<keyword evidence="5 7" id="KW-1133">Transmembrane helix</keyword>
<keyword evidence="10" id="KW-1185">Reference proteome</keyword>
<evidence type="ECO:0000256" key="1">
    <source>
        <dbReference type="ARBA" id="ARBA00004651"/>
    </source>
</evidence>
<dbReference type="GO" id="GO:0005886">
    <property type="term" value="C:plasma membrane"/>
    <property type="evidence" value="ECO:0007669"/>
    <property type="project" value="UniProtKB-SubCell"/>
</dbReference>
<reference evidence="9 10" key="1">
    <citation type="submission" date="2016-12" db="EMBL/GenBank/DDBJ databases">
        <authorList>
            <person name="Song W.-J."/>
            <person name="Kurnit D.M."/>
        </authorList>
    </citation>
    <scope>NUCLEOTIDE SEQUENCE [LARGE SCALE GENOMIC DNA]</scope>
    <source>
        <strain evidence="9 10">DSM 19599</strain>
    </source>
</reference>
<dbReference type="AlphaFoldDB" id="A0A1M7Z7Z1"/>
<dbReference type="Pfam" id="PF00528">
    <property type="entry name" value="BPD_transp_1"/>
    <property type="match status" value="1"/>
</dbReference>
<accession>A0A1M7Z7Z1</accession>
<evidence type="ECO:0000256" key="5">
    <source>
        <dbReference type="ARBA" id="ARBA00022989"/>
    </source>
</evidence>
<dbReference type="Gene3D" id="1.10.3720.10">
    <property type="entry name" value="MetI-like"/>
    <property type="match status" value="1"/>
</dbReference>
<evidence type="ECO:0000313" key="10">
    <source>
        <dbReference type="Proteomes" id="UP000186406"/>
    </source>
</evidence>
<dbReference type="CDD" id="cd06261">
    <property type="entry name" value="TM_PBP2"/>
    <property type="match status" value="1"/>
</dbReference>
<sequence length="309" mass="32425">MATEAGSLTTAPTRPGLWHRAMAGTTGPVIVVVAIIVAIWYCATAAMNITAVRDAAERAGTPMDWQQAVTATMSLDRPLLPAPHQIVAELDKTVLGVAVTSKRSLVYHAWITLSAALVGFCIGTVLGVLLAVLIVHVRTLEMSLMPWIISSQTIPILAIAPIVIVVFGSLGIRGTMPKALISAYLCFFPVTIGLVKGLTSPDVLMRELMRTYSATAAQTFWKLRLPAAVPFLFASLKVAVSISLVGAIVAELPTGAQAGLGARLLAGSYYGQTVQIWAALFAAAILAAALVSLIGAVERLVGRLMGARS</sequence>
<evidence type="ECO:0000256" key="4">
    <source>
        <dbReference type="ARBA" id="ARBA00022692"/>
    </source>
</evidence>
<feature type="transmembrane region" description="Helical" evidence="7">
    <location>
        <begin position="110"/>
        <end position="135"/>
    </location>
</feature>
<comment type="similarity">
    <text evidence="7">Belongs to the binding-protein-dependent transport system permease family.</text>
</comment>
<gene>
    <name evidence="9" type="ORF">SAMN02745172_00490</name>
</gene>
<dbReference type="InterPro" id="IPR035906">
    <property type="entry name" value="MetI-like_sf"/>
</dbReference>
<dbReference type="Proteomes" id="UP000186406">
    <property type="component" value="Unassembled WGS sequence"/>
</dbReference>
<dbReference type="EMBL" id="FRXO01000001">
    <property type="protein sequence ID" value="SHO61011.1"/>
    <property type="molecule type" value="Genomic_DNA"/>
</dbReference>
<organism evidence="9 10">
    <name type="scientific">Pseudoxanthobacter soli DSM 19599</name>
    <dbReference type="NCBI Taxonomy" id="1123029"/>
    <lineage>
        <taxon>Bacteria</taxon>
        <taxon>Pseudomonadati</taxon>
        <taxon>Pseudomonadota</taxon>
        <taxon>Alphaproteobacteria</taxon>
        <taxon>Hyphomicrobiales</taxon>
        <taxon>Segnochrobactraceae</taxon>
        <taxon>Pseudoxanthobacter</taxon>
    </lineage>
</organism>
<dbReference type="PROSITE" id="PS50928">
    <property type="entry name" value="ABC_TM1"/>
    <property type="match status" value="1"/>
</dbReference>
<feature type="domain" description="ABC transmembrane type-1" evidence="8">
    <location>
        <begin position="109"/>
        <end position="298"/>
    </location>
</feature>
<dbReference type="GO" id="GO:0055085">
    <property type="term" value="P:transmembrane transport"/>
    <property type="evidence" value="ECO:0007669"/>
    <property type="project" value="InterPro"/>
</dbReference>
<evidence type="ECO:0000259" key="8">
    <source>
        <dbReference type="PROSITE" id="PS50928"/>
    </source>
</evidence>
<evidence type="ECO:0000313" key="9">
    <source>
        <dbReference type="EMBL" id="SHO61011.1"/>
    </source>
</evidence>
<comment type="subcellular location">
    <subcellularLocation>
        <location evidence="1 7">Cell membrane</location>
        <topology evidence="1 7">Multi-pass membrane protein</topology>
    </subcellularLocation>
</comment>
<evidence type="ECO:0000256" key="7">
    <source>
        <dbReference type="RuleBase" id="RU363032"/>
    </source>
</evidence>
<dbReference type="SUPFAM" id="SSF161098">
    <property type="entry name" value="MetI-like"/>
    <property type="match status" value="1"/>
</dbReference>
<evidence type="ECO:0000256" key="6">
    <source>
        <dbReference type="ARBA" id="ARBA00023136"/>
    </source>
</evidence>
<feature type="transmembrane region" description="Helical" evidence="7">
    <location>
        <begin position="231"/>
        <end position="253"/>
    </location>
</feature>
<proteinExistence type="inferred from homology"/>
<evidence type="ECO:0000256" key="2">
    <source>
        <dbReference type="ARBA" id="ARBA00022448"/>
    </source>
</evidence>
<protein>
    <submittedName>
        <fullName evidence="9">NitT/TauT family transport system permease protein</fullName>
    </submittedName>
</protein>
<dbReference type="OrthoDB" id="9801163at2"/>
<evidence type="ECO:0000256" key="3">
    <source>
        <dbReference type="ARBA" id="ARBA00022475"/>
    </source>
</evidence>
<keyword evidence="6 7" id="KW-0472">Membrane</keyword>
<keyword evidence="3" id="KW-1003">Cell membrane</keyword>
<dbReference type="InterPro" id="IPR000515">
    <property type="entry name" value="MetI-like"/>
</dbReference>
<dbReference type="PANTHER" id="PTHR30151:SF20">
    <property type="entry name" value="ABC TRANSPORTER PERMEASE PROTEIN HI_0355-RELATED"/>
    <property type="match status" value="1"/>
</dbReference>
<name>A0A1M7Z7Z1_9HYPH</name>
<dbReference type="STRING" id="1123029.SAMN02745172_00490"/>
<feature type="transmembrane region" description="Helical" evidence="7">
    <location>
        <begin position="21"/>
        <end position="43"/>
    </location>
</feature>
<keyword evidence="4 7" id="KW-0812">Transmembrane</keyword>
<feature type="transmembrane region" description="Helical" evidence="7">
    <location>
        <begin position="274"/>
        <end position="297"/>
    </location>
</feature>